<dbReference type="GO" id="GO:0000502">
    <property type="term" value="C:proteasome complex"/>
    <property type="evidence" value="ECO:0007669"/>
    <property type="project" value="UniProtKB-KW"/>
</dbReference>
<dbReference type="GO" id="GO:0036503">
    <property type="term" value="P:ERAD pathway"/>
    <property type="evidence" value="ECO:0007669"/>
    <property type="project" value="TreeGrafter"/>
</dbReference>
<dbReference type="InterPro" id="IPR055444">
    <property type="entry name" value="ARM_ECM29"/>
</dbReference>
<dbReference type="EMBL" id="SCEB01214906">
    <property type="protein sequence ID" value="RXM32346.1"/>
    <property type="molecule type" value="Genomic_DNA"/>
</dbReference>
<evidence type="ECO:0000256" key="3">
    <source>
        <dbReference type="ARBA" id="ARBA00022737"/>
    </source>
</evidence>
<reference evidence="9 10" key="1">
    <citation type="submission" date="2019-01" db="EMBL/GenBank/DDBJ databases">
        <title>Draft Genome and Complete Hox-Cluster Characterization of the Sterlet Sturgeon (Acipenser ruthenus).</title>
        <authorList>
            <person name="Wei Q."/>
        </authorList>
    </citation>
    <scope>NUCLEOTIDE SEQUENCE [LARGE SCALE GENOMIC DNA]</scope>
    <source>
        <strain evidence="9">WHYD16114868_AA</strain>
        <tissue evidence="9">Blood</tissue>
    </source>
</reference>
<dbReference type="PANTHER" id="PTHR23346:SF19">
    <property type="entry name" value="PROTEASOME ADAPTER AND SCAFFOLD PROTEIN ECM29"/>
    <property type="match status" value="1"/>
</dbReference>
<comment type="subcellular location">
    <subcellularLocation>
        <location evidence="1">Cytoplasm</location>
    </subcellularLocation>
</comment>
<evidence type="ECO:0000256" key="2">
    <source>
        <dbReference type="ARBA" id="ARBA00022490"/>
    </source>
</evidence>
<evidence type="ECO:0000313" key="10">
    <source>
        <dbReference type="Proteomes" id="UP000289886"/>
    </source>
</evidence>
<feature type="domain" description="ECM29 ARM-like repeats" evidence="7">
    <location>
        <begin position="370"/>
        <end position="584"/>
    </location>
</feature>
<gene>
    <name evidence="9" type="ORF">EOD39_16016</name>
</gene>
<evidence type="ECO:0000259" key="8">
    <source>
        <dbReference type="Pfam" id="PF24492"/>
    </source>
</evidence>
<feature type="region of interest" description="Disordered" evidence="5">
    <location>
        <begin position="118"/>
        <end position="138"/>
    </location>
</feature>
<protein>
    <submittedName>
        <fullName evidence="9">Proteasome-associated protein ECM29-like</fullName>
    </submittedName>
</protein>
<dbReference type="GO" id="GO:0005737">
    <property type="term" value="C:cytoplasm"/>
    <property type="evidence" value="ECO:0007669"/>
    <property type="project" value="UniProtKB-SubCell"/>
</dbReference>
<dbReference type="SUPFAM" id="SSF48371">
    <property type="entry name" value="ARM repeat"/>
    <property type="match status" value="3"/>
</dbReference>
<dbReference type="Pfam" id="PF12755">
    <property type="entry name" value="Vac14_Fab1_bd"/>
    <property type="match status" value="1"/>
</dbReference>
<dbReference type="Proteomes" id="UP000289886">
    <property type="component" value="Unassembled WGS sequence"/>
</dbReference>
<dbReference type="InterPro" id="IPR024372">
    <property type="entry name" value="Ecm29_N"/>
</dbReference>
<keyword evidence="10" id="KW-1185">Reference proteome</keyword>
<comment type="caution">
    <text evidence="9">The sequence shown here is derived from an EMBL/GenBank/DDBJ whole genome shotgun (WGS) entry which is preliminary data.</text>
</comment>
<dbReference type="PANTHER" id="PTHR23346">
    <property type="entry name" value="TRANSLATIONAL ACTIVATOR GCN1-RELATED"/>
    <property type="match status" value="1"/>
</dbReference>
<evidence type="ECO:0000256" key="4">
    <source>
        <dbReference type="ARBA" id="ARBA00022942"/>
    </source>
</evidence>
<dbReference type="InterPro" id="IPR016024">
    <property type="entry name" value="ARM-type_fold"/>
</dbReference>
<feature type="domain" description="Proteasome component Ecm29 N-terminal" evidence="6">
    <location>
        <begin position="10"/>
        <end position="90"/>
    </location>
</feature>
<evidence type="ECO:0000259" key="6">
    <source>
        <dbReference type="Pfam" id="PF13001"/>
    </source>
</evidence>
<dbReference type="InterPro" id="IPR011989">
    <property type="entry name" value="ARM-like"/>
</dbReference>
<sequence length="1562" mass="172401">MAAQDELNQLERVFLRLGHAETDEQLQHIISKFLPPVLLKLSSIQEGVRKKVMELLVHLNKRIKSRPKIQLPVETLLVQYQDPAAASFVTKPKTVHLLLDFMLDVLMMPYGFVLNEPQSRPNPASPQSSAGNGSAGGVGIPQPPPGMSFYAAKRIIGETPWTPEQLEQCKLGIVKFIKAEQVPEVEAVVHLVIASSDTRHSVATAADLELKSKQSIIDWNNPLIINKIYKVYLGDIPLKTKEGAALKPELKREPVSTRVKLKILPHLLRSRLAADTFPANIQPEVQVRQVAMKFASTVFAPDHIPSRYLILLAAGDPREEVHGEAQRVLRALPAKTTEKEGSKPMPSFPEMVSYIQEKIILYLRMCLAHSAGAMPTSQSLADMQDNSPAIASYVRNLLSGNPNSLLVHKGGDSNPVQLYIELLQQLLSAIGGVPVMYCLLEVVSVYPQKLAAKFADKIDWIKSLMNTNKEDMRELAAQLYAVVVSTMSGNELNTAVQNLVKITKDNHSPETQHGAILALGYMVGRYLAKKKVTADIQNQELPMITRSLPEDEELIRSATNTIGSFLDSPSPLLTVAACTALGEISRNGALLIPNEGTGFTKLHLAKQLELQFTVGEAITSAAIGTSSVASRDVWTCTEEEYTPPAEVKVNDVVPWVLNMILNKYIISQNPHVRQASCIWLLSLVKKLSQHKEIKSHLKEIQTAFISILSDPDELSQDVASKGLGMVYELGNEQDQQELVSTLVETLMTGKRVKHGVSEDTEVFQGGSLGKTPDGQSLSTYKELCALASDLNQPDLVYKFMNLANHHAMWNSRKGAAFGFNMIAAKAGEQLTPYLSQLVPRLYRYQFDPNLGIRQAMTSIWDALVTDKKCVDRYLKEILQDVISNLTNNMWRVRESSCLALNDLIRGRQLDDIIDQLPEIWETLFRVRDDIKESVRKAADLTLKSLSKVCVRMCEPSSAAAQRTVAVLLPCLLEKGIMSNVSEVRALSIQTLVKISKSAGARLKPHAPRLIPALLESLTVLEPQVLNYLSLRATEQEKTAMDGARLSAAKSSPMMETINMCLQHLDASVLGQLVPRLCDLLKGAVGLGTKGACASVIVSLTVQCPQDLTPYSGKLMSALVNGLNDRSSVVQKSFAFALGHVVRTAKDSSVEKLLTKLGTWYLEKEEPIYKSSCALTVHAIGHYSPDVLKNHAEQALPLAFLGMHEAPNEEQGENGDSTLWKEVWQDNVPGSFGGIRLYMQELIAITQKALQSQSWKMKAQGAAAMASIAKQQTGSLVAPHLGMVLSALLQGLAGRIWTGKEELLKAIGSVVSACSGDLKKSVPGQPNIIEVIDLVLKECHKENLRYKIAALKCAADVLQATQEDRFQELVGILIPLINKNSPTSAHTRKSKEDDDDDLDEKEKELQMESLLCAFESLGKAWPKSPATQDQYQLQLCKLMCERLMLSTWRVQVGVLQSMKAYFQGLLLLDKDHTDSVELSEILTKTCDAITFPLENKSYSSVRTEALNIVELLIKKIDECHQWGSLTPDSRNQLINSLTTMESDSRPELGEKATELRKRLQNLS</sequence>
<keyword evidence="4 9" id="KW-0647">Proteasome</keyword>
<dbReference type="GO" id="GO:0060090">
    <property type="term" value="F:molecular adaptor activity"/>
    <property type="evidence" value="ECO:0007669"/>
    <property type="project" value="InterPro"/>
</dbReference>
<dbReference type="Pfam" id="PF13001">
    <property type="entry name" value="ECM29_N"/>
    <property type="match status" value="2"/>
</dbReference>
<evidence type="ECO:0000256" key="5">
    <source>
        <dbReference type="SAM" id="MobiDB-lite"/>
    </source>
</evidence>
<dbReference type="Gene3D" id="1.25.10.10">
    <property type="entry name" value="Leucine-rich Repeat Variant"/>
    <property type="match status" value="4"/>
</dbReference>
<evidence type="ECO:0000259" key="7">
    <source>
        <dbReference type="Pfam" id="PF23702"/>
    </source>
</evidence>
<feature type="domain" description="Proteasome component Ecm29 N-terminal" evidence="6">
    <location>
        <begin position="91"/>
        <end position="282"/>
    </location>
</feature>
<feature type="domain" description="Proteasome adapter and scaffold protein ECM29 HEAT-repeat" evidence="8">
    <location>
        <begin position="1002"/>
        <end position="1161"/>
    </location>
</feature>
<keyword evidence="3" id="KW-0677">Repeat</keyword>
<dbReference type="GO" id="GO:0043248">
    <property type="term" value="P:proteasome assembly"/>
    <property type="evidence" value="ECO:0007669"/>
    <property type="project" value="InterPro"/>
</dbReference>
<name>A0A444UAZ6_ACIRT</name>
<dbReference type="Pfam" id="PF24492">
    <property type="entry name" value="HEAT_ECM29"/>
    <property type="match status" value="1"/>
</dbReference>
<dbReference type="Pfam" id="PF23702">
    <property type="entry name" value="ARM_ECM29"/>
    <property type="match status" value="1"/>
</dbReference>
<keyword evidence="2" id="KW-0963">Cytoplasm</keyword>
<dbReference type="Pfam" id="PF23731">
    <property type="entry name" value="ARM_ECM29_C"/>
    <property type="match status" value="1"/>
</dbReference>
<dbReference type="InterPro" id="IPR055443">
    <property type="entry name" value="HEAT_ECM29"/>
</dbReference>
<organism evidence="9 10">
    <name type="scientific">Acipenser ruthenus</name>
    <name type="common">Sterlet sturgeon</name>
    <dbReference type="NCBI Taxonomy" id="7906"/>
    <lineage>
        <taxon>Eukaryota</taxon>
        <taxon>Metazoa</taxon>
        <taxon>Chordata</taxon>
        <taxon>Craniata</taxon>
        <taxon>Vertebrata</taxon>
        <taxon>Euteleostomi</taxon>
        <taxon>Actinopterygii</taxon>
        <taxon>Chondrostei</taxon>
        <taxon>Acipenseriformes</taxon>
        <taxon>Acipenseridae</taxon>
        <taxon>Acipenser</taxon>
    </lineage>
</organism>
<accession>A0A444UAZ6</accession>
<evidence type="ECO:0000256" key="1">
    <source>
        <dbReference type="ARBA" id="ARBA00004496"/>
    </source>
</evidence>
<proteinExistence type="predicted"/>
<dbReference type="GO" id="GO:0005634">
    <property type="term" value="C:nucleus"/>
    <property type="evidence" value="ECO:0007669"/>
    <property type="project" value="TreeGrafter"/>
</dbReference>
<evidence type="ECO:0000313" key="9">
    <source>
        <dbReference type="EMBL" id="RXM32346.1"/>
    </source>
</evidence>